<gene>
    <name evidence="7" type="ORF">LSTR_LSTR011343</name>
</gene>
<keyword evidence="2 5" id="KW-0472">Membrane</keyword>
<reference evidence="7 8" key="1">
    <citation type="journal article" date="2017" name="Gigascience">
        <title>Genome sequence of the small brown planthopper, Laodelphax striatellus.</title>
        <authorList>
            <person name="Zhu J."/>
            <person name="Jiang F."/>
            <person name="Wang X."/>
            <person name="Yang P."/>
            <person name="Bao Y."/>
            <person name="Zhao W."/>
            <person name="Wang W."/>
            <person name="Lu H."/>
            <person name="Wang Q."/>
            <person name="Cui N."/>
            <person name="Li J."/>
            <person name="Chen X."/>
            <person name="Luo L."/>
            <person name="Yu J."/>
            <person name="Kang L."/>
            <person name="Cui F."/>
        </authorList>
    </citation>
    <scope>NUCLEOTIDE SEQUENCE [LARGE SCALE GENOMIC DNA]</scope>
    <source>
        <strain evidence="7">Lst14</strain>
    </source>
</reference>
<sequence>MLDSTPSTDDKGTLSLLVTIWWGGRGTLPLVYFVKGVNPSPKGVPLGLTVKPLWVKLLGDNRPLSAEQEQQLSCESVGARPTPLISWWKGSMPLKNTVEETSADGNRTVSTLTFVPTMEDFGKFLSCRVETPSIPDSALEDGWKLNVHHVPVVTLELGGGLNASSIKEGVDVYFECNIKSNPWVYKVCWKHNGRDLMNNASAGIFVSNQSLVLQGVARESAGLYTCVASNQEGDGESNPLLLSIRYAPVCRFATPRIIGAAKGEPVKVACEVDANPDADLHFRWQLNTSHGQLSDLSPPASQTADRLRSVALFTPATEQDFQSQLICAASNAAGEQRQPCVFQLTPAGKPDPLTNCSIVNQTADALRIECVDGWDGGLSQQFVMEVYDAQSQMLVGNVTSQVPMFTIASLHSGVGFDVLLYATNAKGQSRPSTLHAYTLKSAERRTAETPIIPHLTPLLGALIGVVVSLVLVLLAVLLALRLRGKSHFEDKTNEAVKGSSESADSLDKNPDIIPQNDDYQDADERAFEKLNSRPYVAHISADKPRGEVTYAELSLPSSVYSTLIRQKQQQQQQHHQQTAPCQDMLNGGGGGGNPAAAMAPSTVVYSQIDPSSLTVETPLISHTRESAAIGEPQPQVLPVTATRF</sequence>
<dbReference type="InterPro" id="IPR003598">
    <property type="entry name" value="Ig_sub2"/>
</dbReference>
<dbReference type="Gene3D" id="2.60.40.10">
    <property type="entry name" value="Immunoglobulins"/>
    <property type="match status" value="3"/>
</dbReference>
<dbReference type="SMART" id="SM00409">
    <property type="entry name" value="IG"/>
    <property type="match status" value="2"/>
</dbReference>
<dbReference type="PANTHER" id="PTHR23278">
    <property type="entry name" value="SIDESTEP PROTEIN"/>
    <property type="match status" value="1"/>
</dbReference>
<evidence type="ECO:0000313" key="8">
    <source>
        <dbReference type="Proteomes" id="UP000291343"/>
    </source>
</evidence>
<dbReference type="EMBL" id="QKKF02001097">
    <property type="protein sequence ID" value="RZF48713.1"/>
    <property type="molecule type" value="Genomic_DNA"/>
</dbReference>
<comment type="caution">
    <text evidence="7">The sequence shown here is derived from an EMBL/GenBank/DDBJ whole genome shotgun (WGS) entry which is preliminary data.</text>
</comment>
<dbReference type="InterPro" id="IPR003599">
    <property type="entry name" value="Ig_sub"/>
</dbReference>
<dbReference type="InParanoid" id="A0A482XRT5"/>
<keyword evidence="5" id="KW-0812">Transmembrane</keyword>
<name>A0A482XRT5_LAOST</name>
<dbReference type="InterPro" id="IPR007110">
    <property type="entry name" value="Ig-like_dom"/>
</dbReference>
<protein>
    <recommendedName>
        <fullName evidence="6">Ig-like domain-containing protein</fullName>
    </recommendedName>
</protein>
<dbReference type="Pfam" id="PF08205">
    <property type="entry name" value="C2-set_2"/>
    <property type="match status" value="1"/>
</dbReference>
<evidence type="ECO:0000256" key="2">
    <source>
        <dbReference type="ARBA" id="ARBA00023136"/>
    </source>
</evidence>
<accession>A0A482XRT5</accession>
<evidence type="ECO:0000256" key="5">
    <source>
        <dbReference type="SAM" id="Phobius"/>
    </source>
</evidence>
<dbReference type="STRING" id="195883.A0A482XRT5"/>
<keyword evidence="8" id="KW-1185">Reference proteome</keyword>
<dbReference type="SUPFAM" id="SSF49265">
    <property type="entry name" value="Fibronectin type III"/>
    <property type="match status" value="1"/>
</dbReference>
<evidence type="ECO:0000259" key="6">
    <source>
        <dbReference type="PROSITE" id="PS50835"/>
    </source>
</evidence>
<dbReference type="GO" id="GO:0016020">
    <property type="term" value="C:membrane"/>
    <property type="evidence" value="ECO:0007669"/>
    <property type="project" value="UniProtKB-SubCell"/>
</dbReference>
<feature type="domain" description="Ig-like" evidence="6">
    <location>
        <begin position="52"/>
        <end position="146"/>
    </location>
</feature>
<dbReference type="PANTHER" id="PTHR23278:SF30">
    <property type="entry name" value="SIDESTEP VIII, ISOFORM B"/>
    <property type="match status" value="1"/>
</dbReference>
<organism evidence="7 8">
    <name type="scientific">Laodelphax striatellus</name>
    <name type="common">Small brown planthopper</name>
    <name type="synonym">Delphax striatella</name>
    <dbReference type="NCBI Taxonomy" id="195883"/>
    <lineage>
        <taxon>Eukaryota</taxon>
        <taxon>Metazoa</taxon>
        <taxon>Ecdysozoa</taxon>
        <taxon>Arthropoda</taxon>
        <taxon>Hexapoda</taxon>
        <taxon>Insecta</taxon>
        <taxon>Pterygota</taxon>
        <taxon>Neoptera</taxon>
        <taxon>Paraneoptera</taxon>
        <taxon>Hemiptera</taxon>
        <taxon>Auchenorrhyncha</taxon>
        <taxon>Fulgoroidea</taxon>
        <taxon>Delphacidae</taxon>
        <taxon>Criomorphinae</taxon>
        <taxon>Laodelphax</taxon>
    </lineage>
</organism>
<feature type="compositionally biased region" description="Low complexity" evidence="4">
    <location>
        <begin position="567"/>
        <end position="577"/>
    </location>
</feature>
<feature type="region of interest" description="Disordered" evidence="4">
    <location>
        <begin position="567"/>
        <end position="597"/>
    </location>
</feature>
<dbReference type="SUPFAM" id="SSF48726">
    <property type="entry name" value="Immunoglobulin"/>
    <property type="match status" value="3"/>
</dbReference>
<dbReference type="InterPro" id="IPR013783">
    <property type="entry name" value="Ig-like_fold"/>
</dbReference>
<proteinExistence type="predicted"/>
<dbReference type="InterPro" id="IPR036116">
    <property type="entry name" value="FN3_sf"/>
</dbReference>
<evidence type="ECO:0000256" key="1">
    <source>
        <dbReference type="ARBA" id="ARBA00004167"/>
    </source>
</evidence>
<dbReference type="Proteomes" id="UP000291343">
    <property type="component" value="Unassembled WGS sequence"/>
</dbReference>
<dbReference type="InterPro" id="IPR013162">
    <property type="entry name" value="CD80_C2-set"/>
</dbReference>
<dbReference type="Pfam" id="PF13927">
    <property type="entry name" value="Ig_3"/>
    <property type="match status" value="1"/>
</dbReference>
<feature type="region of interest" description="Disordered" evidence="4">
    <location>
        <begin position="491"/>
        <end position="517"/>
    </location>
</feature>
<dbReference type="PROSITE" id="PS50835">
    <property type="entry name" value="IG_LIKE"/>
    <property type="match status" value="3"/>
</dbReference>
<comment type="subcellular location">
    <subcellularLocation>
        <location evidence="1">Membrane</location>
        <topology evidence="1">Single-pass membrane protein</topology>
    </subcellularLocation>
</comment>
<evidence type="ECO:0000256" key="3">
    <source>
        <dbReference type="ARBA" id="ARBA00023157"/>
    </source>
</evidence>
<dbReference type="OrthoDB" id="8825892at2759"/>
<dbReference type="InterPro" id="IPR036179">
    <property type="entry name" value="Ig-like_dom_sf"/>
</dbReference>
<evidence type="ECO:0000313" key="7">
    <source>
        <dbReference type="EMBL" id="RZF48713.1"/>
    </source>
</evidence>
<feature type="domain" description="Ig-like" evidence="6">
    <location>
        <begin position="151"/>
        <end position="243"/>
    </location>
</feature>
<keyword evidence="5" id="KW-1133">Transmembrane helix</keyword>
<dbReference type="SMART" id="SM00408">
    <property type="entry name" value="IGc2"/>
    <property type="match status" value="1"/>
</dbReference>
<evidence type="ECO:0000256" key="4">
    <source>
        <dbReference type="SAM" id="MobiDB-lite"/>
    </source>
</evidence>
<dbReference type="AlphaFoldDB" id="A0A482XRT5"/>
<feature type="transmembrane region" description="Helical" evidence="5">
    <location>
        <begin position="458"/>
        <end position="480"/>
    </location>
</feature>
<feature type="domain" description="Ig-like" evidence="6">
    <location>
        <begin position="248"/>
        <end position="343"/>
    </location>
</feature>
<keyword evidence="3" id="KW-1015">Disulfide bond</keyword>